<comment type="caution">
    <text evidence="1">The sequence shown here is derived from an EMBL/GenBank/DDBJ whole genome shotgun (WGS) entry which is preliminary data.</text>
</comment>
<sequence length="277" mass="31640">MPMAEENRNTLPVELIRKDSSLIPPLCLVCKAVNDWTLPLLYHSIKLTTSNQLSKFLSTHDIPNDPIESRFTLVKNLYIGEEPSKQGDLSYGSTAWPLTILSRLLWLCRSTKKLTILNLDQNRWHTFVHAIPASLEDLTMGPVHGPFIPQDLKQVPPLKAFTSVLTYMRDDEVQDIVCYPSMRVFRRILDGSSMAPHWAVEQVGCISKAPSLERLEIVIFGRAAYTAMAASVVRDELKEVTKDPRVVVPEDYRPWLNIVYEEFQDFKLEYLASLETH</sequence>
<accession>A0A409Y168</accession>
<keyword evidence="2" id="KW-1185">Reference proteome</keyword>
<evidence type="ECO:0000313" key="2">
    <source>
        <dbReference type="Proteomes" id="UP000284706"/>
    </source>
</evidence>
<evidence type="ECO:0008006" key="3">
    <source>
        <dbReference type="Google" id="ProtNLM"/>
    </source>
</evidence>
<reference evidence="1 2" key="1">
    <citation type="journal article" date="2018" name="Evol. Lett.">
        <title>Horizontal gene cluster transfer increased hallucinogenic mushroom diversity.</title>
        <authorList>
            <person name="Reynolds H.T."/>
            <person name="Vijayakumar V."/>
            <person name="Gluck-Thaler E."/>
            <person name="Korotkin H.B."/>
            <person name="Matheny P.B."/>
            <person name="Slot J.C."/>
        </authorList>
    </citation>
    <scope>NUCLEOTIDE SEQUENCE [LARGE SCALE GENOMIC DNA]</scope>
    <source>
        <strain evidence="1 2">SRW20</strain>
    </source>
</reference>
<gene>
    <name evidence="1" type="ORF">CVT26_006255</name>
</gene>
<name>A0A409Y168_9AGAR</name>
<dbReference type="Proteomes" id="UP000284706">
    <property type="component" value="Unassembled WGS sequence"/>
</dbReference>
<organism evidence="1 2">
    <name type="scientific">Gymnopilus dilepis</name>
    <dbReference type="NCBI Taxonomy" id="231916"/>
    <lineage>
        <taxon>Eukaryota</taxon>
        <taxon>Fungi</taxon>
        <taxon>Dikarya</taxon>
        <taxon>Basidiomycota</taxon>
        <taxon>Agaricomycotina</taxon>
        <taxon>Agaricomycetes</taxon>
        <taxon>Agaricomycetidae</taxon>
        <taxon>Agaricales</taxon>
        <taxon>Agaricineae</taxon>
        <taxon>Hymenogastraceae</taxon>
        <taxon>Gymnopilus</taxon>
    </lineage>
</organism>
<proteinExistence type="predicted"/>
<dbReference type="AlphaFoldDB" id="A0A409Y168"/>
<protein>
    <recommendedName>
        <fullName evidence="3">F-box domain-containing protein</fullName>
    </recommendedName>
</protein>
<evidence type="ECO:0000313" key="1">
    <source>
        <dbReference type="EMBL" id="PPQ96766.1"/>
    </source>
</evidence>
<dbReference type="InParanoid" id="A0A409Y168"/>
<dbReference type="OrthoDB" id="2998779at2759"/>
<dbReference type="EMBL" id="NHYE01001329">
    <property type="protein sequence ID" value="PPQ96766.1"/>
    <property type="molecule type" value="Genomic_DNA"/>
</dbReference>